<gene>
    <name evidence="1" type="ORF">AG0111_0g13145</name>
</gene>
<protein>
    <submittedName>
        <fullName evidence="1">Highly reducing polyketide synthase</fullName>
    </submittedName>
</protein>
<dbReference type="EMBL" id="PDWZ02000024">
    <property type="protein sequence ID" value="KAB2098603.1"/>
    <property type="molecule type" value="Genomic_DNA"/>
</dbReference>
<proteinExistence type="predicted"/>
<evidence type="ECO:0000313" key="1">
    <source>
        <dbReference type="EMBL" id="KAB2098603.1"/>
    </source>
</evidence>
<dbReference type="Proteomes" id="UP000293547">
    <property type="component" value="Unassembled WGS sequence"/>
</dbReference>
<sequence>MSSESPLIPLAIVGIGCRLPGGGGGGATSPEKLWDVLVNGQSAWSKVPADRWNEEAFLHPDPDDRNGTNNHAGGHFLDQDLAVFDASFFNITPQEAASMDPQQRLLLETTYEALENAGIPEANINGSNTSVHVAMFTRDYDRNAYKDTVGILKYQVTGTGEAIMSNRISHIFNLYGPSMTIDTGCSGAMTAVSQACMSLRSGDCDVALVGAVNLVLSPDHHISMSNLHMLNAEGKSYAFDSRGAGYGRGEGVATIVVKRLDDAVRCRDPIRAVILDAVINQDGYTAGITLPSSEAQAQLERKALDRVGLKPQEVAYIEAHGTGTAAGDAAELDALSSVFCVDRNLPLYVGSVKSNIGHLEAVSGMAALIKATLMLENEAIPPSINFSKSKENLRLDERNIKIPTALQPWPKGASARICVNSFGYGGTNAHAFLERAPERPTRRSLMPWRFGGVATTPQELLDVLDKELKSSTAVRTPTRANINFVFTGQGAQWPGMGRELLAVRAFKDSLNQSRNILRQLGASWDLFDELVRDKESSRLKEPELSQPVTTAVQIALVETLRRVGVSPDAVVGHSSGEIAAAYTAGYLSHDTAIRIAYYRGFSAEIAKAKGMRNGAMLATDLGEVMAREYVAKIVKGKATVACQNSPSSSTLSGDTIAISELEEMLSKDSVFNRRLQVDAAYHSHHMKLRLKNTRKAWVIQSVSDLDKQSTYSYISALVRGSGGVGTILGVLCELIKHGHHVDLVALRTLDPTCQEANVLHDLPTYAWDHSKRYWNESRLSKEYRLRKHPYHDLLGLKMTDHSPLRPSWRHLVGVEGLPWLKDHVVDDTIIFPGSGYLCMVMEAAGQLARDTNPSQDIETIVMRNISFTKALVIPESPSRVELQLNFCPVGGTNGNAFNFVITAVSAAGLWAEHCKGSVEVKYAAANRPQKALDIPVTFDQISEWLSVESEATETILSQELYDELGAVGNTYGPMFSGINKAIIQAGRSVSFISIPDVVSVMPAQHIRPHFIHPTTLDILLHSSLPLVNRQVGQASIMPVHIDELALSTLIHNESGFSLAAITTLTSTDLRSGNADILVFPDGGEMTNRPVMSVSGLELRRLARTGQAATSGPARDICYEMKWGADVDFISAESLRPKKPLPSVKQKWDAIDRATDIYIRRCLQHLGKRALDTSKDHHKLLVEWMNSTVAKPQTCENLTEAKILGISSSQGVEGEFLARLGPALPEIITGKVSPLQLMLEDGLLYRVYADDSSKRCYDLMAGYLKSKGFKQSGFTVLEIGAGTGGATLPFLQSLDHNGNRPVVFDFTDISAGFFESAKERLQDWSDVVNFRTLDIEKNPKDQGFTEGFYDIILACNVLHATSNIDSTLSKVRQLLKPEGVLLLLEVTKPRHYHNVTFGTLPGWWKGVNDRRATGPLLSSEGWSTRLRQASLNMQLAVYDDIETPISSLMVAKPIQEIFEKKQVQIVLNYSVPNWLRKFADQVLSKLGAEGFEVSLTSWDEMTMGPHGSSIQIVIDNGECPILSLVTQSKLQSVVDILEAPSHVLWISAVHDPQFSENPLKHLITGVSRTAHAENERLKMITVDVQQSIRQEEGNEGKKGLMSFLSGLVISLNKADWPTMEREYIYKNDQVNIPRVLPSPDIQGWMPGNAIGLPELKPFHDSQNAWILDVERSESMKMPLFMENEAFREVLGDNEVEVEVEAIGVPELLTRHSINGFAGTVIAVGSKVDRLKVKDNIVAFSASPYPNRLRVHQSQARVVPQGVSSKIAAALLIPLMAVSHALVNIASINSSIVLIHGATGIIAQSAIEIAKALGSVVIQTVSGDVHSHALAASGSCE</sequence>
<accession>A0ACB6F2G9</accession>
<name>A0ACB6F2G9_9PLEO</name>
<keyword evidence="2" id="KW-1185">Reference proteome</keyword>
<comment type="caution">
    <text evidence="1">The sequence shown here is derived from an EMBL/GenBank/DDBJ whole genome shotgun (WGS) entry which is preliminary data.</text>
</comment>
<organism evidence="1 2">
    <name type="scientific">Alternaria gaisen</name>
    <dbReference type="NCBI Taxonomy" id="167740"/>
    <lineage>
        <taxon>Eukaryota</taxon>
        <taxon>Fungi</taxon>
        <taxon>Dikarya</taxon>
        <taxon>Ascomycota</taxon>
        <taxon>Pezizomycotina</taxon>
        <taxon>Dothideomycetes</taxon>
        <taxon>Pleosporomycetidae</taxon>
        <taxon>Pleosporales</taxon>
        <taxon>Pleosporineae</taxon>
        <taxon>Pleosporaceae</taxon>
        <taxon>Alternaria</taxon>
        <taxon>Alternaria sect. Alternaria</taxon>
    </lineage>
</organism>
<evidence type="ECO:0000313" key="2">
    <source>
        <dbReference type="Proteomes" id="UP000293547"/>
    </source>
</evidence>
<reference evidence="1 2" key="1">
    <citation type="journal article" date="2019" name="bioRxiv">
        <title>Genomics, evolutionary history and diagnostics of the Alternaria alternata species group including apple and Asian pear pathotypes.</title>
        <authorList>
            <person name="Armitage A.D."/>
            <person name="Cockerton H.M."/>
            <person name="Sreenivasaprasad S."/>
            <person name="Woodhall J.W."/>
            <person name="Lane C.R."/>
            <person name="Harrison R.J."/>
            <person name="Clarkson J.P."/>
        </authorList>
    </citation>
    <scope>NUCLEOTIDE SEQUENCE [LARGE SCALE GENOMIC DNA]</scope>
    <source>
        <strain evidence="1 2">FERA 650</strain>
    </source>
</reference>